<proteinExistence type="predicted"/>
<dbReference type="EMBL" id="FUEG01000004">
    <property type="protein sequence ID" value="SJL02885.1"/>
    <property type="molecule type" value="Genomic_DNA"/>
</dbReference>
<sequence length="41" mass="4568">MSWIWLTEGRLGNGSDKDIIEAARADEPPGSVCSEFVDFMH</sequence>
<protein>
    <submittedName>
        <fullName evidence="1">Uncharacterized protein</fullName>
    </submittedName>
</protein>
<reference evidence="2" key="1">
    <citation type="journal article" date="2017" name="Nat. Ecol. Evol.">
        <title>Genome expansion and lineage-specific genetic innovations in the forest pathogenic fungi Armillaria.</title>
        <authorList>
            <person name="Sipos G."/>
            <person name="Prasanna A.N."/>
            <person name="Walter M.C."/>
            <person name="O'Connor E."/>
            <person name="Balint B."/>
            <person name="Krizsan K."/>
            <person name="Kiss B."/>
            <person name="Hess J."/>
            <person name="Varga T."/>
            <person name="Slot J."/>
            <person name="Riley R."/>
            <person name="Boka B."/>
            <person name="Rigling D."/>
            <person name="Barry K."/>
            <person name="Lee J."/>
            <person name="Mihaltcheva S."/>
            <person name="LaButti K."/>
            <person name="Lipzen A."/>
            <person name="Waldron R."/>
            <person name="Moloney N.M."/>
            <person name="Sperisen C."/>
            <person name="Kredics L."/>
            <person name="Vagvoelgyi C."/>
            <person name="Patrignani A."/>
            <person name="Fitzpatrick D."/>
            <person name="Nagy I."/>
            <person name="Doyle S."/>
            <person name="Anderson J.B."/>
            <person name="Grigoriev I.V."/>
            <person name="Gueldener U."/>
            <person name="Muensterkoetter M."/>
            <person name="Nagy L.G."/>
        </authorList>
    </citation>
    <scope>NUCLEOTIDE SEQUENCE [LARGE SCALE GENOMIC DNA]</scope>
    <source>
        <strain evidence="2">C18/9</strain>
    </source>
</reference>
<accession>A0A284R2H0</accession>
<name>A0A284R2H0_ARMOS</name>
<keyword evidence="2" id="KW-1185">Reference proteome</keyword>
<dbReference type="Proteomes" id="UP000219338">
    <property type="component" value="Unassembled WGS sequence"/>
</dbReference>
<evidence type="ECO:0000313" key="2">
    <source>
        <dbReference type="Proteomes" id="UP000219338"/>
    </source>
</evidence>
<organism evidence="1 2">
    <name type="scientific">Armillaria ostoyae</name>
    <name type="common">Armillaria root rot fungus</name>
    <dbReference type="NCBI Taxonomy" id="47428"/>
    <lineage>
        <taxon>Eukaryota</taxon>
        <taxon>Fungi</taxon>
        <taxon>Dikarya</taxon>
        <taxon>Basidiomycota</taxon>
        <taxon>Agaricomycotina</taxon>
        <taxon>Agaricomycetes</taxon>
        <taxon>Agaricomycetidae</taxon>
        <taxon>Agaricales</taxon>
        <taxon>Marasmiineae</taxon>
        <taxon>Physalacriaceae</taxon>
        <taxon>Armillaria</taxon>
    </lineage>
</organism>
<dbReference type="AlphaFoldDB" id="A0A284R2H0"/>
<gene>
    <name evidence="1" type="ORF">ARMOST_06226</name>
</gene>
<evidence type="ECO:0000313" key="1">
    <source>
        <dbReference type="EMBL" id="SJL02885.1"/>
    </source>
</evidence>